<keyword evidence="2" id="KW-0012">Acyltransferase</keyword>
<dbReference type="InterPro" id="IPR000182">
    <property type="entry name" value="GNAT_dom"/>
</dbReference>
<dbReference type="InterPro" id="IPR050832">
    <property type="entry name" value="Bact_Acetyltransf"/>
</dbReference>
<dbReference type="EMBL" id="JAVDVX010000010">
    <property type="protein sequence ID" value="MDR7092054.1"/>
    <property type="molecule type" value="Genomic_DNA"/>
</dbReference>
<reference evidence="4 5" key="1">
    <citation type="submission" date="2023-07" db="EMBL/GenBank/DDBJ databases">
        <title>Sorghum-associated microbial communities from plants grown in Nebraska, USA.</title>
        <authorList>
            <person name="Schachtman D."/>
        </authorList>
    </citation>
    <scope>NUCLEOTIDE SEQUENCE [LARGE SCALE GENOMIC DNA]</scope>
    <source>
        <strain evidence="4 5">BE190</strain>
    </source>
</reference>
<evidence type="ECO:0000256" key="2">
    <source>
        <dbReference type="ARBA" id="ARBA00023315"/>
    </source>
</evidence>
<comment type="caution">
    <text evidence="4">The sequence shown here is derived from an EMBL/GenBank/DDBJ whole genome shotgun (WGS) entry which is preliminary data.</text>
</comment>
<sequence>MGSGDKALGVGAADYRASKLNMRSIRRANKDDAEAIANLYRELNTLSPVSVLPERIDAVAKSSNTCLLVCDDAGQIIATALICLCQDVMFDNQPFALIENVVVSANYKREGIGKSMMDYIEAFCLEQDCSKIMLQTSSGNRNARDFYTAMGYDPDAKIGFIKYRRCFSQ</sequence>
<dbReference type="PROSITE" id="PS51186">
    <property type="entry name" value="GNAT"/>
    <property type="match status" value="1"/>
</dbReference>
<accession>A0ABU1V3L3</accession>
<keyword evidence="5" id="KW-1185">Reference proteome</keyword>
<protein>
    <submittedName>
        <fullName evidence="4">N-acetylglutamate synthase-like GNAT family acetyltransferase</fullName>
    </submittedName>
</protein>
<name>A0ABU1V3L3_9GAMM</name>
<organism evidence="4 5">
    <name type="scientific">Cellvibrio fibrivorans</name>
    <dbReference type="NCBI Taxonomy" id="126350"/>
    <lineage>
        <taxon>Bacteria</taxon>
        <taxon>Pseudomonadati</taxon>
        <taxon>Pseudomonadota</taxon>
        <taxon>Gammaproteobacteria</taxon>
        <taxon>Cellvibrionales</taxon>
        <taxon>Cellvibrionaceae</taxon>
        <taxon>Cellvibrio</taxon>
    </lineage>
</organism>
<dbReference type="SUPFAM" id="SSF55729">
    <property type="entry name" value="Acyl-CoA N-acyltransferases (Nat)"/>
    <property type="match status" value="1"/>
</dbReference>
<evidence type="ECO:0000259" key="3">
    <source>
        <dbReference type="PROSITE" id="PS51186"/>
    </source>
</evidence>
<dbReference type="Pfam" id="PF00583">
    <property type="entry name" value="Acetyltransf_1"/>
    <property type="match status" value="1"/>
</dbReference>
<keyword evidence="1" id="KW-0808">Transferase</keyword>
<dbReference type="PANTHER" id="PTHR43877:SF2">
    <property type="entry name" value="AMINOALKYLPHOSPHONATE N-ACETYLTRANSFERASE-RELATED"/>
    <property type="match status" value="1"/>
</dbReference>
<feature type="domain" description="N-acetyltransferase" evidence="3">
    <location>
        <begin position="23"/>
        <end position="169"/>
    </location>
</feature>
<evidence type="ECO:0000313" key="5">
    <source>
        <dbReference type="Proteomes" id="UP001253595"/>
    </source>
</evidence>
<dbReference type="CDD" id="cd04301">
    <property type="entry name" value="NAT_SF"/>
    <property type="match status" value="1"/>
</dbReference>
<proteinExistence type="predicted"/>
<evidence type="ECO:0000256" key="1">
    <source>
        <dbReference type="ARBA" id="ARBA00022679"/>
    </source>
</evidence>
<dbReference type="Proteomes" id="UP001253595">
    <property type="component" value="Unassembled WGS sequence"/>
</dbReference>
<evidence type="ECO:0000313" key="4">
    <source>
        <dbReference type="EMBL" id="MDR7092054.1"/>
    </source>
</evidence>
<dbReference type="PANTHER" id="PTHR43877">
    <property type="entry name" value="AMINOALKYLPHOSPHONATE N-ACETYLTRANSFERASE-RELATED-RELATED"/>
    <property type="match status" value="1"/>
</dbReference>
<dbReference type="RefSeq" id="WP_310076025.1">
    <property type="nucleotide sequence ID" value="NZ_JAVDVX010000010.1"/>
</dbReference>
<dbReference type="Gene3D" id="3.40.630.30">
    <property type="match status" value="1"/>
</dbReference>
<gene>
    <name evidence="4" type="ORF">J2X05_004094</name>
</gene>
<dbReference type="InterPro" id="IPR016181">
    <property type="entry name" value="Acyl_CoA_acyltransferase"/>
</dbReference>